<feature type="coiled-coil region" evidence="1">
    <location>
        <begin position="3"/>
        <end position="37"/>
    </location>
</feature>
<dbReference type="Proteomes" id="UP000187609">
    <property type="component" value="Unassembled WGS sequence"/>
</dbReference>
<dbReference type="AlphaFoldDB" id="A0A1J6JN20"/>
<comment type="caution">
    <text evidence="2">The sequence shown here is derived from an EMBL/GenBank/DDBJ whole genome shotgun (WGS) entry which is preliminary data.</text>
</comment>
<name>A0A1J6JN20_NICAT</name>
<evidence type="ECO:0000313" key="2">
    <source>
        <dbReference type="EMBL" id="OIT08289.1"/>
    </source>
</evidence>
<proteinExistence type="predicted"/>
<keyword evidence="3" id="KW-1185">Reference proteome</keyword>
<protein>
    <submittedName>
        <fullName evidence="2">Uncharacterized protein</fullName>
    </submittedName>
</protein>
<dbReference type="EMBL" id="MJEQ01037183">
    <property type="protein sequence ID" value="OIT08289.1"/>
    <property type="molecule type" value="Genomic_DNA"/>
</dbReference>
<accession>A0A1J6JN20</accession>
<gene>
    <name evidence="2" type="ORF">A4A49_63222</name>
</gene>
<sequence length="118" mass="13467">MSKESHKELLSNEKQRLDDAKLEYAKAKESTEKLQVALANVETHLSSLTSKHKKIIALMDKQQEKLSKSQKEIAIIVGEIYIIEANVPLSDDEAEKLFLLKDVVKTSLQQIFSFKHFP</sequence>
<dbReference type="OMA" id="FKSYTEY"/>
<keyword evidence="1" id="KW-0175">Coiled coil</keyword>
<evidence type="ECO:0000256" key="1">
    <source>
        <dbReference type="SAM" id="Coils"/>
    </source>
</evidence>
<reference evidence="2" key="1">
    <citation type="submission" date="2016-11" db="EMBL/GenBank/DDBJ databases">
        <title>The genome of Nicotiana attenuata.</title>
        <authorList>
            <person name="Xu S."/>
            <person name="Brockmoeller T."/>
            <person name="Gaquerel E."/>
            <person name="Navarro A."/>
            <person name="Kuhl H."/>
            <person name="Gase K."/>
            <person name="Ling Z."/>
            <person name="Zhou W."/>
            <person name="Kreitzer C."/>
            <person name="Stanke M."/>
            <person name="Tang H."/>
            <person name="Lyons E."/>
            <person name="Pandey P."/>
            <person name="Pandey S.P."/>
            <person name="Timmermann B."/>
            <person name="Baldwin I.T."/>
        </authorList>
    </citation>
    <scope>NUCLEOTIDE SEQUENCE [LARGE SCALE GENOMIC DNA]</scope>
    <source>
        <strain evidence="2">UT</strain>
    </source>
</reference>
<evidence type="ECO:0000313" key="3">
    <source>
        <dbReference type="Proteomes" id="UP000187609"/>
    </source>
</evidence>
<organism evidence="2 3">
    <name type="scientific">Nicotiana attenuata</name>
    <name type="common">Coyote tobacco</name>
    <dbReference type="NCBI Taxonomy" id="49451"/>
    <lineage>
        <taxon>Eukaryota</taxon>
        <taxon>Viridiplantae</taxon>
        <taxon>Streptophyta</taxon>
        <taxon>Embryophyta</taxon>
        <taxon>Tracheophyta</taxon>
        <taxon>Spermatophyta</taxon>
        <taxon>Magnoliopsida</taxon>
        <taxon>eudicotyledons</taxon>
        <taxon>Gunneridae</taxon>
        <taxon>Pentapetalae</taxon>
        <taxon>asterids</taxon>
        <taxon>lamiids</taxon>
        <taxon>Solanales</taxon>
        <taxon>Solanaceae</taxon>
        <taxon>Nicotianoideae</taxon>
        <taxon>Nicotianeae</taxon>
        <taxon>Nicotiana</taxon>
    </lineage>
</organism>
<dbReference type="SMR" id="A0A1J6JN20"/>
<dbReference type="Gramene" id="OIT08289">
    <property type="protein sequence ID" value="OIT08289"/>
    <property type="gene ID" value="A4A49_63222"/>
</dbReference>